<name>A0A9Q3H906_9BASI</name>
<dbReference type="Proteomes" id="UP000765509">
    <property type="component" value="Unassembled WGS sequence"/>
</dbReference>
<proteinExistence type="predicted"/>
<organism evidence="2 3">
    <name type="scientific">Austropuccinia psidii MF-1</name>
    <dbReference type="NCBI Taxonomy" id="1389203"/>
    <lineage>
        <taxon>Eukaryota</taxon>
        <taxon>Fungi</taxon>
        <taxon>Dikarya</taxon>
        <taxon>Basidiomycota</taxon>
        <taxon>Pucciniomycotina</taxon>
        <taxon>Pucciniomycetes</taxon>
        <taxon>Pucciniales</taxon>
        <taxon>Sphaerophragmiaceae</taxon>
        <taxon>Austropuccinia</taxon>
    </lineage>
</organism>
<feature type="region of interest" description="Disordered" evidence="1">
    <location>
        <begin position="101"/>
        <end position="130"/>
    </location>
</feature>
<comment type="caution">
    <text evidence="2">The sequence shown here is derived from an EMBL/GenBank/DDBJ whole genome shotgun (WGS) entry which is preliminary data.</text>
</comment>
<feature type="compositionally biased region" description="Basic and acidic residues" evidence="1">
    <location>
        <begin position="101"/>
        <end position="111"/>
    </location>
</feature>
<keyword evidence="3" id="KW-1185">Reference proteome</keyword>
<dbReference type="AlphaFoldDB" id="A0A9Q3H906"/>
<evidence type="ECO:0000313" key="3">
    <source>
        <dbReference type="Proteomes" id="UP000765509"/>
    </source>
</evidence>
<dbReference type="EMBL" id="AVOT02012456">
    <property type="protein sequence ID" value="MBW0494199.1"/>
    <property type="molecule type" value="Genomic_DNA"/>
</dbReference>
<sequence>MQGELYHAIKVIWNQSFTLDDISNTLQDLRKRTNIGKYSPYKSISLKEKKPSRVDIKDKAKERVAGVIKKKNSCNSCGSTDHYANNFPKANKKVYDIEKFPEEESPTKDSESYSLGEAIREHSYDDQYPK</sequence>
<protein>
    <submittedName>
        <fullName evidence="2">Uncharacterized protein</fullName>
    </submittedName>
</protein>
<reference evidence="2" key="1">
    <citation type="submission" date="2021-03" db="EMBL/GenBank/DDBJ databases">
        <title>Draft genome sequence of rust myrtle Austropuccinia psidii MF-1, a brazilian biotype.</title>
        <authorList>
            <person name="Quecine M.C."/>
            <person name="Pachon D.M.R."/>
            <person name="Bonatelli M.L."/>
            <person name="Correr F.H."/>
            <person name="Franceschini L.M."/>
            <person name="Leite T.F."/>
            <person name="Margarido G.R.A."/>
            <person name="Almeida C.A."/>
            <person name="Ferrarezi J.A."/>
            <person name="Labate C.A."/>
        </authorList>
    </citation>
    <scope>NUCLEOTIDE SEQUENCE</scope>
    <source>
        <strain evidence="2">MF-1</strain>
    </source>
</reference>
<evidence type="ECO:0000313" key="2">
    <source>
        <dbReference type="EMBL" id="MBW0494199.1"/>
    </source>
</evidence>
<accession>A0A9Q3H906</accession>
<gene>
    <name evidence="2" type="ORF">O181_033914</name>
</gene>
<feature type="compositionally biased region" description="Basic and acidic residues" evidence="1">
    <location>
        <begin position="118"/>
        <end position="130"/>
    </location>
</feature>
<evidence type="ECO:0000256" key="1">
    <source>
        <dbReference type="SAM" id="MobiDB-lite"/>
    </source>
</evidence>